<feature type="domain" description="F-box" evidence="1">
    <location>
        <begin position="9"/>
        <end position="54"/>
    </location>
</feature>
<accession>A0A2G5SXZ4</accession>
<reference evidence="3" key="1">
    <citation type="submission" date="2017-10" db="EMBL/GenBank/DDBJ databases">
        <title>Rapid genome shrinkage in a self-fertile nematode reveals novel sperm competition proteins.</title>
        <authorList>
            <person name="Yin D."/>
            <person name="Schwarz E.M."/>
            <person name="Thomas C.G."/>
            <person name="Felde R.L."/>
            <person name="Korf I.F."/>
            <person name="Cutter A.D."/>
            <person name="Schartner C.M."/>
            <person name="Ralston E.J."/>
            <person name="Meyer B.J."/>
            <person name="Haag E.S."/>
        </authorList>
    </citation>
    <scope>NUCLEOTIDE SEQUENCE [LARGE SCALE GENOMIC DNA]</scope>
    <source>
        <strain evidence="3">JU1422</strain>
    </source>
</reference>
<proteinExistence type="predicted"/>
<dbReference type="PROSITE" id="PS50181">
    <property type="entry name" value="FBOX"/>
    <property type="match status" value="1"/>
</dbReference>
<protein>
    <recommendedName>
        <fullName evidence="1">F-box domain-containing protein</fullName>
    </recommendedName>
</protein>
<dbReference type="EMBL" id="PDUG01000006">
    <property type="protein sequence ID" value="PIC19803.1"/>
    <property type="molecule type" value="Genomic_DNA"/>
</dbReference>
<comment type="caution">
    <text evidence="2">The sequence shown here is derived from an EMBL/GenBank/DDBJ whole genome shotgun (WGS) entry which is preliminary data.</text>
</comment>
<dbReference type="AlphaFoldDB" id="A0A2G5SXZ4"/>
<sequence length="383" mass="45196">MFYIVSDMPINFEEFPDSFQQRVLLKLDTKELMSFATLSRKSRASVRSIGWRKVEAFIDCVNYRADATIQYGNDQQREFRLSLETMPNEYGMKEDEEEFYTVNGQKFEISSLAPLWTMNGESLEGSLYKRFGTVCIYFLTHFNVIHDLKVVVGTKTLRYLDPIITCSVKYENITTEDEDNAFGIYDSWYAFKKLYDDVFNDLNANFPPGNNTENREGFSVIHRRTYQMEKSTILNFPGKTGVFYDTMFDRKQITDFVNSWLNGESNVTGSLIFSQSPLMHVNTFEISFSFRKFNKQRGPELRFPLPEEITRFCEESNFWTDLKEMYSAHAKRTHFLFFRLALKIYWCLFLKNLPVPRSNYNLNSPSSSRQNFKFHQHMRPFSI</sequence>
<name>A0A2G5SXZ4_9PELO</name>
<evidence type="ECO:0000313" key="2">
    <source>
        <dbReference type="EMBL" id="PIC19803.1"/>
    </source>
</evidence>
<gene>
    <name evidence="2" type="primary">Cnig_chr_X.g25209</name>
    <name evidence="2" type="ORF">B9Z55_025209</name>
</gene>
<dbReference type="Proteomes" id="UP000230233">
    <property type="component" value="Chromosome X"/>
</dbReference>
<evidence type="ECO:0000259" key="1">
    <source>
        <dbReference type="PROSITE" id="PS50181"/>
    </source>
</evidence>
<dbReference type="OrthoDB" id="10415152at2759"/>
<organism evidence="2 3">
    <name type="scientific">Caenorhabditis nigoni</name>
    <dbReference type="NCBI Taxonomy" id="1611254"/>
    <lineage>
        <taxon>Eukaryota</taxon>
        <taxon>Metazoa</taxon>
        <taxon>Ecdysozoa</taxon>
        <taxon>Nematoda</taxon>
        <taxon>Chromadorea</taxon>
        <taxon>Rhabditida</taxon>
        <taxon>Rhabditina</taxon>
        <taxon>Rhabditomorpha</taxon>
        <taxon>Rhabditoidea</taxon>
        <taxon>Rhabditidae</taxon>
        <taxon>Peloderinae</taxon>
        <taxon>Caenorhabditis</taxon>
    </lineage>
</organism>
<dbReference type="InterPro" id="IPR001810">
    <property type="entry name" value="F-box_dom"/>
</dbReference>
<evidence type="ECO:0000313" key="3">
    <source>
        <dbReference type="Proteomes" id="UP000230233"/>
    </source>
</evidence>
<keyword evidence="3" id="KW-1185">Reference proteome</keyword>